<dbReference type="EMBL" id="MU154559">
    <property type="protein sequence ID" value="KAF9495708.1"/>
    <property type="molecule type" value="Genomic_DNA"/>
</dbReference>
<evidence type="ECO:0000313" key="4">
    <source>
        <dbReference type="Proteomes" id="UP000807025"/>
    </source>
</evidence>
<protein>
    <submittedName>
        <fullName evidence="3">P-loop containing nucleoside triphosphate hydrolase protein</fullName>
    </submittedName>
</protein>
<dbReference type="Pfam" id="PF00270">
    <property type="entry name" value="DEAD"/>
    <property type="match status" value="1"/>
</dbReference>
<reference evidence="3" key="1">
    <citation type="submission" date="2020-11" db="EMBL/GenBank/DDBJ databases">
        <authorList>
            <consortium name="DOE Joint Genome Institute"/>
            <person name="Ahrendt S."/>
            <person name="Riley R."/>
            <person name="Andreopoulos W."/>
            <person name="Labutti K."/>
            <person name="Pangilinan J."/>
            <person name="Ruiz-Duenas F.J."/>
            <person name="Barrasa J.M."/>
            <person name="Sanchez-Garcia M."/>
            <person name="Camarero S."/>
            <person name="Miyauchi S."/>
            <person name="Serrano A."/>
            <person name="Linde D."/>
            <person name="Babiker R."/>
            <person name="Drula E."/>
            <person name="Ayuso-Fernandez I."/>
            <person name="Pacheco R."/>
            <person name="Padilla G."/>
            <person name="Ferreira P."/>
            <person name="Barriuso J."/>
            <person name="Kellner H."/>
            <person name="Castanera R."/>
            <person name="Alfaro M."/>
            <person name="Ramirez L."/>
            <person name="Pisabarro A.G."/>
            <person name="Kuo A."/>
            <person name="Tritt A."/>
            <person name="Lipzen A."/>
            <person name="He G."/>
            <person name="Yan M."/>
            <person name="Ng V."/>
            <person name="Cullen D."/>
            <person name="Martin F."/>
            <person name="Rosso M.-N."/>
            <person name="Henrissat B."/>
            <person name="Hibbett D."/>
            <person name="Martinez A.T."/>
            <person name="Grigoriev I.V."/>
        </authorList>
    </citation>
    <scope>NUCLEOTIDE SEQUENCE</scope>
    <source>
        <strain evidence="3">ATCC 90797</strain>
    </source>
</reference>
<comment type="caution">
    <text evidence="3">The sequence shown here is derived from an EMBL/GenBank/DDBJ whole genome shotgun (WGS) entry which is preliminary data.</text>
</comment>
<dbReference type="GO" id="GO:0005634">
    <property type="term" value="C:nucleus"/>
    <property type="evidence" value="ECO:0007669"/>
    <property type="project" value="TreeGrafter"/>
</dbReference>
<dbReference type="GO" id="GO:0005524">
    <property type="term" value="F:ATP binding"/>
    <property type="evidence" value="ECO:0007669"/>
    <property type="project" value="InterPro"/>
</dbReference>
<dbReference type="SUPFAM" id="SSF52540">
    <property type="entry name" value="P-loop containing nucleoside triphosphate hydrolases"/>
    <property type="match status" value="2"/>
</dbReference>
<dbReference type="OrthoDB" id="10261556at2759"/>
<dbReference type="GO" id="GO:0016787">
    <property type="term" value="F:hydrolase activity"/>
    <property type="evidence" value="ECO:0007669"/>
    <property type="project" value="UniProtKB-KW"/>
</dbReference>
<dbReference type="Proteomes" id="UP000807025">
    <property type="component" value="Unassembled WGS sequence"/>
</dbReference>
<name>A0A9P5ZWQ6_PLEER</name>
<dbReference type="PANTHER" id="PTHR13710:SF120">
    <property type="entry name" value="BIFUNCTIONAL 3'-5' EXONUCLEASE_ATP-DEPENDENT HELICASE WRN"/>
    <property type="match status" value="1"/>
</dbReference>
<feature type="domain" description="Helicase ATP-binding" evidence="2">
    <location>
        <begin position="33"/>
        <end position="185"/>
    </location>
</feature>
<dbReference type="PANTHER" id="PTHR13710">
    <property type="entry name" value="DNA HELICASE RECQ FAMILY MEMBER"/>
    <property type="match status" value="1"/>
</dbReference>
<dbReference type="Gene3D" id="3.40.50.300">
    <property type="entry name" value="P-loop containing nucleotide triphosphate hydrolases"/>
    <property type="match status" value="2"/>
</dbReference>
<dbReference type="InterPro" id="IPR027417">
    <property type="entry name" value="P-loop_NTPase"/>
</dbReference>
<dbReference type="GO" id="GO:0003676">
    <property type="term" value="F:nucleic acid binding"/>
    <property type="evidence" value="ECO:0007669"/>
    <property type="project" value="InterPro"/>
</dbReference>
<keyword evidence="4" id="KW-1185">Reference proteome</keyword>
<dbReference type="GO" id="GO:0005737">
    <property type="term" value="C:cytoplasm"/>
    <property type="evidence" value="ECO:0007669"/>
    <property type="project" value="TreeGrafter"/>
</dbReference>
<comment type="similarity">
    <text evidence="1">Belongs to the helicase family. RecQ subfamily.</text>
</comment>
<dbReference type="AlphaFoldDB" id="A0A9P5ZWQ6"/>
<dbReference type="PROSITE" id="PS51192">
    <property type="entry name" value="HELICASE_ATP_BIND_1"/>
    <property type="match status" value="1"/>
</dbReference>
<organism evidence="3 4">
    <name type="scientific">Pleurotus eryngii</name>
    <name type="common">Boletus of the steppes</name>
    <dbReference type="NCBI Taxonomy" id="5323"/>
    <lineage>
        <taxon>Eukaryota</taxon>
        <taxon>Fungi</taxon>
        <taxon>Dikarya</taxon>
        <taxon>Basidiomycota</taxon>
        <taxon>Agaricomycotina</taxon>
        <taxon>Agaricomycetes</taxon>
        <taxon>Agaricomycetidae</taxon>
        <taxon>Agaricales</taxon>
        <taxon>Pleurotineae</taxon>
        <taxon>Pleurotaceae</taxon>
        <taxon>Pleurotus</taxon>
    </lineage>
</organism>
<proteinExistence type="inferred from homology"/>
<dbReference type="SMART" id="SM00487">
    <property type="entry name" value="DEXDc"/>
    <property type="match status" value="1"/>
</dbReference>
<dbReference type="InterPro" id="IPR011545">
    <property type="entry name" value="DEAD/DEAH_box_helicase_dom"/>
</dbReference>
<keyword evidence="3" id="KW-0378">Hydrolase</keyword>
<dbReference type="GO" id="GO:0043138">
    <property type="term" value="F:3'-5' DNA helicase activity"/>
    <property type="evidence" value="ECO:0007669"/>
    <property type="project" value="TreeGrafter"/>
</dbReference>
<gene>
    <name evidence="3" type="ORF">BDN71DRAFT_1506463</name>
</gene>
<dbReference type="GO" id="GO:0009378">
    <property type="term" value="F:four-way junction helicase activity"/>
    <property type="evidence" value="ECO:0007669"/>
    <property type="project" value="TreeGrafter"/>
</dbReference>
<evidence type="ECO:0000259" key="2">
    <source>
        <dbReference type="PROSITE" id="PS51192"/>
    </source>
</evidence>
<evidence type="ECO:0000313" key="3">
    <source>
        <dbReference type="EMBL" id="KAF9495708.1"/>
    </source>
</evidence>
<dbReference type="InterPro" id="IPR014001">
    <property type="entry name" value="Helicase_ATP-bd"/>
</dbReference>
<accession>A0A9P5ZWQ6</accession>
<dbReference type="GO" id="GO:0000724">
    <property type="term" value="P:double-strand break repair via homologous recombination"/>
    <property type="evidence" value="ECO:0007669"/>
    <property type="project" value="TreeGrafter"/>
</dbReference>
<dbReference type="GO" id="GO:0005694">
    <property type="term" value="C:chromosome"/>
    <property type="evidence" value="ECO:0007669"/>
    <property type="project" value="TreeGrafter"/>
</dbReference>
<sequence length="299" mass="33725">MTTVPRKWTIESVRELADRKFGKRACLFQIEVALALYAKKDIVACAPTGAGKTLSFWLPLLMAQEEGLKRITIVVTPLNLLGKQNAEELGKAGICAVAISRETVSPKLWKEVEQGHYQVVIINPELLLGSAEVKALWRNSHFTAWILNIIFDEGHSAIPFYVASATLPKSVLIDIANVLRLRPEQTEYIMRSNERPEIALSVRSFVYPANTFKDLLFLLPGEPYCETIPWKFIIFFDNIKESESAALMMRKRLRPGNQQRLVYFHLTMTPAYREEKVRCFQEGSVVGLFATDAFGDGSG</sequence>
<evidence type="ECO:0000256" key="1">
    <source>
        <dbReference type="ARBA" id="ARBA00005446"/>
    </source>
</evidence>